<reference evidence="1" key="1">
    <citation type="submission" date="2020-02" db="EMBL/GenBank/DDBJ databases">
        <title>Relaxed selection underlies rapid genomic changes in the transitions from sociality to social parasitism in ants.</title>
        <authorList>
            <person name="Bi X."/>
        </authorList>
    </citation>
    <scope>NUCLEOTIDE SEQUENCE</scope>
    <source>
        <strain evidence="1">BGI-DK2013a</strain>
        <tissue evidence="1">Whole body</tissue>
    </source>
</reference>
<dbReference type="GO" id="GO:0008168">
    <property type="term" value="F:methyltransferase activity"/>
    <property type="evidence" value="ECO:0007669"/>
    <property type="project" value="UniProtKB-KW"/>
</dbReference>
<dbReference type="EMBL" id="JAANHZ010000793">
    <property type="protein sequence ID" value="KAG5306963.1"/>
    <property type="molecule type" value="Genomic_DNA"/>
</dbReference>
<dbReference type="GO" id="GO:0032259">
    <property type="term" value="P:methylation"/>
    <property type="evidence" value="ECO:0007669"/>
    <property type="project" value="UniProtKB-KW"/>
</dbReference>
<dbReference type="AlphaFoldDB" id="A0A836JC15"/>
<proteinExistence type="predicted"/>
<feature type="non-terminal residue" evidence="1">
    <location>
        <position position="154"/>
    </location>
</feature>
<protein>
    <submittedName>
        <fullName evidence="1">SETMR methyltransferase</fullName>
    </submittedName>
</protein>
<sequence length="154" mass="18458">MEKNEFRAVIKHLNMKIKAKLDNVHNIFAPAFATVYNWVNEFKRGMAVISILHKQLDMKKLLAKWCLAPMAKFNEFRYELFSHPAYSSDLTPCDYFLFPNLKKWFRGKRFTIREQLIAEPGAYFEELDKSYYSDLKKLENRWIKCIELKGDYEK</sequence>
<dbReference type="InterPro" id="IPR036397">
    <property type="entry name" value="RNaseH_sf"/>
</dbReference>
<evidence type="ECO:0000313" key="2">
    <source>
        <dbReference type="Proteomes" id="UP000667349"/>
    </source>
</evidence>
<dbReference type="GO" id="GO:0003676">
    <property type="term" value="F:nucleic acid binding"/>
    <property type="evidence" value="ECO:0007669"/>
    <property type="project" value="InterPro"/>
</dbReference>
<keyword evidence="1" id="KW-0808">Transferase</keyword>
<evidence type="ECO:0000313" key="1">
    <source>
        <dbReference type="EMBL" id="KAG5306963.1"/>
    </source>
</evidence>
<dbReference type="Proteomes" id="UP000667349">
    <property type="component" value="Unassembled WGS sequence"/>
</dbReference>
<name>A0A836JC15_9HYME</name>
<keyword evidence="1" id="KW-0489">Methyltransferase</keyword>
<feature type="non-terminal residue" evidence="1">
    <location>
        <position position="1"/>
    </location>
</feature>
<gene>
    <name evidence="1" type="primary">Setmar_182</name>
    <name evidence="1" type="ORF">G6Z75_0000004</name>
</gene>
<dbReference type="PANTHER" id="PTHR46060">
    <property type="entry name" value="MARINER MOS1 TRANSPOSASE-LIKE PROTEIN"/>
    <property type="match status" value="1"/>
</dbReference>
<organism evidence="1 2">
    <name type="scientific">Acromyrmex insinuator</name>
    <dbReference type="NCBI Taxonomy" id="230686"/>
    <lineage>
        <taxon>Eukaryota</taxon>
        <taxon>Metazoa</taxon>
        <taxon>Ecdysozoa</taxon>
        <taxon>Arthropoda</taxon>
        <taxon>Hexapoda</taxon>
        <taxon>Insecta</taxon>
        <taxon>Pterygota</taxon>
        <taxon>Neoptera</taxon>
        <taxon>Endopterygota</taxon>
        <taxon>Hymenoptera</taxon>
        <taxon>Apocrita</taxon>
        <taxon>Aculeata</taxon>
        <taxon>Formicoidea</taxon>
        <taxon>Formicidae</taxon>
        <taxon>Myrmicinae</taxon>
        <taxon>Acromyrmex</taxon>
    </lineage>
</organism>
<dbReference type="PANTHER" id="PTHR46060:SF1">
    <property type="entry name" value="MARINER MOS1 TRANSPOSASE-LIKE PROTEIN"/>
    <property type="match status" value="1"/>
</dbReference>
<comment type="caution">
    <text evidence="1">The sequence shown here is derived from an EMBL/GenBank/DDBJ whole genome shotgun (WGS) entry which is preliminary data.</text>
</comment>
<accession>A0A836JC15</accession>
<dbReference type="InterPro" id="IPR052709">
    <property type="entry name" value="Transposase-MT_Hybrid"/>
</dbReference>
<dbReference type="Gene3D" id="3.30.420.10">
    <property type="entry name" value="Ribonuclease H-like superfamily/Ribonuclease H"/>
    <property type="match status" value="1"/>
</dbReference>
<keyword evidence="2" id="KW-1185">Reference proteome</keyword>